<keyword evidence="3" id="KW-0677">Repeat</keyword>
<feature type="transmembrane region" description="Helical" evidence="7">
    <location>
        <begin position="78"/>
        <end position="97"/>
    </location>
</feature>
<dbReference type="EnsemblPlants" id="KQK01398">
    <property type="protein sequence ID" value="KQK01398"/>
    <property type="gene ID" value="BRADI_3g55596v3"/>
</dbReference>
<dbReference type="EMBL" id="CM000882">
    <property type="protein sequence ID" value="KQK01399.1"/>
    <property type="molecule type" value="Genomic_DNA"/>
</dbReference>
<organism evidence="9">
    <name type="scientific">Brachypodium distachyon</name>
    <name type="common">Purple false brome</name>
    <name type="synonym">Trachynia distachya</name>
    <dbReference type="NCBI Taxonomy" id="15368"/>
    <lineage>
        <taxon>Eukaryota</taxon>
        <taxon>Viridiplantae</taxon>
        <taxon>Streptophyta</taxon>
        <taxon>Embryophyta</taxon>
        <taxon>Tracheophyta</taxon>
        <taxon>Spermatophyta</taxon>
        <taxon>Magnoliopsida</taxon>
        <taxon>Liliopsida</taxon>
        <taxon>Poales</taxon>
        <taxon>Poaceae</taxon>
        <taxon>BOP clade</taxon>
        <taxon>Pooideae</taxon>
        <taxon>Stipodae</taxon>
        <taxon>Brachypodieae</taxon>
        <taxon>Brachypodium</taxon>
    </lineage>
</organism>
<dbReference type="Gramene" id="KQK01399">
    <property type="protein sequence ID" value="KQK01399"/>
    <property type="gene ID" value="BRADI_3g55596v3"/>
</dbReference>
<dbReference type="Gramene" id="KQK01398">
    <property type="protein sequence ID" value="KQK01398"/>
    <property type="gene ID" value="BRADI_3g55596v3"/>
</dbReference>
<dbReference type="GO" id="GO:0016020">
    <property type="term" value="C:membrane"/>
    <property type="evidence" value="ECO:0000318"/>
    <property type="project" value="GO_Central"/>
</dbReference>
<keyword evidence="5" id="KW-0040">ANK repeat</keyword>
<feature type="domain" description="PGG" evidence="8">
    <location>
        <begin position="72"/>
        <end position="186"/>
    </location>
</feature>
<dbReference type="EMBL" id="CM000882">
    <property type="protein sequence ID" value="PNT69444.1"/>
    <property type="molecule type" value="Genomic_DNA"/>
</dbReference>
<gene>
    <name evidence="10" type="primary">LOC112271750</name>
    <name evidence="9" type="ORF">BRADI_3g55596v3</name>
</gene>
<reference evidence="9 10" key="1">
    <citation type="journal article" date="2010" name="Nature">
        <title>Genome sequencing and analysis of the model grass Brachypodium distachyon.</title>
        <authorList>
            <consortium name="International Brachypodium Initiative"/>
        </authorList>
    </citation>
    <scope>NUCLEOTIDE SEQUENCE [LARGE SCALE GENOMIC DNA]</scope>
    <source>
        <strain evidence="9">Bd21</strain>
        <strain evidence="10">cv. Bd21</strain>
    </source>
</reference>
<feature type="transmembrane region" description="Helical" evidence="7">
    <location>
        <begin position="164"/>
        <end position="185"/>
    </location>
</feature>
<keyword evidence="11" id="KW-1185">Reference proteome</keyword>
<dbReference type="STRING" id="15368.A0A0Q3FQI3"/>
<sequence>MSGDSSQQQQQEIITVAHEGPHMSIDELLKVLREANGMPVLFVPSGDGRLAAVAVDGLQNLVPAAKESDENKQQDYRGWLLLVSSLVATVTFTAGLTPPGGFWADDDEAKGRVAGKSVMHDKFRDRYTWFYFFNTMAFFTALAIIGMLAANINNKKIAIVGHNGLICLVIVCFFGLGGSYVVGTWAGPRSVAGVFMVLAMDMVYMLFPLGTRVIQAILLKWSAYCC</sequence>
<reference evidence="10" key="3">
    <citation type="submission" date="2018-08" db="UniProtKB">
        <authorList>
            <consortium name="EnsemblPlants"/>
        </authorList>
    </citation>
    <scope>IDENTIFICATION</scope>
    <source>
        <strain evidence="10">cv. Bd21</strain>
    </source>
</reference>
<evidence type="ECO:0000256" key="1">
    <source>
        <dbReference type="ARBA" id="ARBA00004141"/>
    </source>
</evidence>
<evidence type="ECO:0000256" key="5">
    <source>
        <dbReference type="ARBA" id="ARBA00023043"/>
    </source>
</evidence>
<dbReference type="PANTHER" id="PTHR24186:SF37">
    <property type="entry name" value="PGG DOMAIN-CONTAINING PROTEIN"/>
    <property type="match status" value="1"/>
</dbReference>
<dbReference type="PANTHER" id="PTHR24186">
    <property type="entry name" value="PROTEIN PHOSPHATASE 1 REGULATORY SUBUNIT"/>
    <property type="match status" value="1"/>
</dbReference>
<dbReference type="EnsemblPlants" id="KQK01399">
    <property type="protein sequence ID" value="KQK01399"/>
    <property type="gene ID" value="BRADI_3g55596v3"/>
</dbReference>
<dbReference type="EnsemblPlants" id="PNT69444">
    <property type="protein sequence ID" value="PNT69444"/>
    <property type="gene ID" value="BRADI_3g55596v3"/>
</dbReference>
<keyword evidence="6 7" id="KW-0472">Membrane</keyword>
<proteinExistence type="predicted"/>
<evidence type="ECO:0000313" key="10">
    <source>
        <dbReference type="EnsemblPlants" id="KQK01398"/>
    </source>
</evidence>
<dbReference type="EMBL" id="CM000882">
    <property type="protein sequence ID" value="KQK01398.1"/>
    <property type="molecule type" value="Genomic_DNA"/>
</dbReference>
<feature type="transmembrane region" description="Helical" evidence="7">
    <location>
        <begin position="191"/>
        <end position="210"/>
    </location>
</feature>
<reference evidence="9" key="2">
    <citation type="submission" date="2017-06" db="EMBL/GenBank/DDBJ databases">
        <title>WGS assembly of Brachypodium distachyon.</title>
        <authorList>
            <consortium name="The International Brachypodium Initiative"/>
            <person name="Lucas S."/>
            <person name="Harmon-Smith M."/>
            <person name="Lail K."/>
            <person name="Tice H."/>
            <person name="Grimwood J."/>
            <person name="Bruce D."/>
            <person name="Barry K."/>
            <person name="Shu S."/>
            <person name="Lindquist E."/>
            <person name="Wang M."/>
            <person name="Pitluck S."/>
            <person name="Vogel J.P."/>
            <person name="Garvin D.F."/>
            <person name="Mockler T.C."/>
            <person name="Schmutz J."/>
            <person name="Rokhsar D."/>
            <person name="Bevan M.W."/>
        </authorList>
    </citation>
    <scope>NUCLEOTIDE SEQUENCE</scope>
    <source>
        <strain evidence="9">Bd21</strain>
    </source>
</reference>
<dbReference type="EMBL" id="CM000882">
    <property type="protein sequence ID" value="PNT69445.1"/>
    <property type="molecule type" value="Genomic_DNA"/>
</dbReference>
<comment type="subcellular location">
    <subcellularLocation>
        <location evidence="1">Membrane</location>
        <topology evidence="1">Multi-pass membrane protein</topology>
    </subcellularLocation>
</comment>
<evidence type="ECO:0000259" key="8">
    <source>
        <dbReference type="Pfam" id="PF13962"/>
    </source>
</evidence>
<evidence type="ECO:0000256" key="7">
    <source>
        <dbReference type="SAM" id="Phobius"/>
    </source>
</evidence>
<evidence type="ECO:0000256" key="4">
    <source>
        <dbReference type="ARBA" id="ARBA00022989"/>
    </source>
</evidence>
<dbReference type="AlphaFoldDB" id="A0A0Q3FQI3"/>
<accession>A0A0Q3FQI3</accession>
<dbReference type="Gramene" id="PNT69445">
    <property type="protein sequence ID" value="PNT69445"/>
    <property type="gene ID" value="BRADI_3g55596v3"/>
</dbReference>
<keyword evidence="2 7" id="KW-0812">Transmembrane</keyword>
<feature type="transmembrane region" description="Helical" evidence="7">
    <location>
        <begin position="129"/>
        <end position="152"/>
    </location>
</feature>
<keyword evidence="4 7" id="KW-1133">Transmembrane helix</keyword>
<evidence type="ECO:0000313" key="9">
    <source>
        <dbReference type="EMBL" id="KQK01399.1"/>
    </source>
</evidence>
<dbReference type="GeneID" id="112271750"/>
<dbReference type="RefSeq" id="XP_024317470.1">
    <property type="nucleotide sequence ID" value="XM_024461702.1"/>
</dbReference>
<dbReference type="EnsemblPlants" id="PNT69445">
    <property type="protein sequence ID" value="PNT69445"/>
    <property type="gene ID" value="BRADI_3g55596v3"/>
</dbReference>
<evidence type="ECO:0000256" key="3">
    <source>
        <dbReference type="ARBA" id="ARBA00022737"/>
    </source>
</evidence>
<protein>
    <recommendedName>
        <fullName evidence="8">PGG domain-containing protein</fullName>
    </recommendedName>
</protein>
<dbReference type="ExpressionAtlas" id="A0A0Q3FQI3">
    <property type="expression patterns" value="baseline"/>
</dbReference>
<name>A0A0Q3FQI3_BRADI</name>
<evidence type="ECO:0000256" key="2">
    <source>
        <dbReference type="ARBA" id="ARBA00022692"/>
    </source>
</evidence>
<evidence type="ECO:0000256" key="6">
    <source>
        <dbReference type="ARBA" id="ARBA00023136"/>
    </source>
</evidence>
<dbReference type="Pfam" id="PF13962">
    <property type="entry name" value="PGG"/>
    <property type="match status" value="1"/>
</dbReference>
<dbReference type="Gramene" id="PNT69444">
    <property type="protein sequence ID" value="PNT69444"/>
    <property type="gene ID" value="BRADI_3g55596v3"/>
</dbReference>
<dbReference type="OrthoDB" id="603711at2759"/>
<evidence type="ECO:0000313" key="11">
    <source>
        <dbReference type="Proteomes" id="UP000008810"/>
    </source>
</evidence>
<dbReference type="InterPro" id="IPR026961">
    <property type="entry name" value="PGG_dom"/>
</dbReference>
<dbReference type="Proteomes" id="UP000008810">
    <property type="component" value="Chromosome 3"/>
</dbReference>